<organism evidence="1 2">
    <name type="scientific">Puccinia striiformis f. sp. tritici</name>
    <dbReference type="NCBI Taxonomy" id="168172"/>
    <lineage>
        <taxon>Eukaryota</taxon>
        <taxon>Fungi</taxon>
        <taxon>Dikarya</taxon>
        <taxon>Basidiomycota</taxon>
        <taxon>Pucciniomycotina</taxon>
        <taxon>Pucciniomycetes</taxon>
        <taxon>Pucciniales</taxon>
        <taxon>Pucciniaceae</taxon>
        <taxon>Puccinia</taxon>
    </lineage>
</organism>
<sequence>MCVSLGGINEAEKKVFLPYVHYPSQPVPEKKTDGEHRMEMLKLENWAEFQTGLVPVTFSPSSNSPQVLQFDPAKISGRENGLTEGLDLILLPGLAFDRFGNRLGHGKGYYDEYLEEYDCSPSSPNLDQTTSTETPENGRKSPVLVGICLREQLLPEKEFIPVHAHDRKLDYIISPDEVLHIPKRKGYTIKKFFG</sequence>
<name>A0ACC0EHY9_9BASI</name>
<reference evidence="2" key="1">
    <citation type="journal article" date="2018" name="BMC Genomics">
        <title>Genomic insights into host adaptation between the wheat stripe rust pathogen (Puccinia striiformis f. sp. tritici) and the barley stripe rust pathogen (Puccinia striiformis f. sp. hordei).</title>
        <authorList>
            <person name="Xia C."/>
            <person name="Wang M."/>
            <person name="Yin C."/>
            <person name="Cornejo O.E."/>
            <person name="Hulbert S.H."/>
            <person name="Chen X."/>
        </authorList>
    </citation>
    <scope>NUCLEOTIDE SEQUENCE [LARGE SCALE GENOMIC DNA]</scope>
    <source>
        <strain evidence="2">93-210</strain>
    </source>
</reference>
<evidence type="ECO:0000313" key="1">
    <source>
        <dbReference type="EMBL" id="KAI7954213.1"/>
    </source>
</evidence>
<proteinExistence type="predicted"/>
<gene>
    <name evidence="1" type="ORF">MJO28_006760</name>
</gene>
<dbReference type="Proteomes" id="UP001060170">
    <property type="component" value="Chromosome 6"/>
</dbReference>
<reference evidence="2" key="2">
    <citation type="journal article" date="2018" name="Mol. Plant Microbe Interact.">
        <title>Genome sequence resources for the wheat stripe rust pathogen (Puccinia striiformis f. sp. tritici) and the barley stripe rust pathogen (Puccinia striiformis f. sp. hordei).</title>
        <authorList>
            <person name="Xia C."/>
            <person name="Wang M."/>
            <person name="Yin C."/>
            <person name="Cornejo O.E."/>
            <person name="Hulbert S.H."/>
            <person name="Chen X."/>
        </authorList>
    </citation>
    <scope>NUCLEOTIDE SEQUENCE [LARGE SCALE GENOMIC DNA]</scope>
    <source>
        <strain evidence="2">93-210</strain>
    </source>
</reference>
<protein>
    <submittedName>
        <fullName evidence="1">Uncharacterized protein</fullName>
    </submittedName>
</protein>
<accession>A0ACC0EHY9</accession>
<evidence type="ECO:0000313" key="2">
    <source>
        <dbReference type="Proteomes" id="UP001060170"/>
    </source>
</evidence>
<comment type="caution">
    <text evidence="1">The sequence shown here is derived from an EMBL/GenBank/DDBJ whole genome shotgun (WGS) entry which is preliminary data.</text>
</comment>
<dbReference type="EMBL" id="CM045870">
    <property type="protein sequence ID" value="KAI7954213.1"/>
    <property type="molecule type" value="Genomic_DNA"/>
</dbReference>
<reference evidence="1 2" key="3">
    <citation type="journal article" date="2022" name="Microbiol. Spectr.">
        <title>Folding features and dynamics of 3D genome architecture in plant fungal pathogens.</title>
        <authorList>
            <person name="Xia C."/>
        </authorList>
    </citation>
    <scope>NUCLEOTIDE SEQUENCE [LARGE SCALE GENOMIC DNA]</scope>
    <source>
        <strain evidence="1 2">93-210</strain>
    </source>
</reference>
<keyword evidence="2" id="KW-1185">Reference proteome</keyword>